<evidence type="ECO:0000259" key="3">
    <source>
        <dbReference type="Pfam" id="PF07603"/>
    </source>
</evidence>
<dbReference type="Pfam" id="PF07603">
    <property type="entry name" value="Lcl_C"/>
    <property type="match status" value="2"/>
</dbReference>
<dbReference type="PROSITE" id="PS00018">
    <property type="entry name" value="EF_HAND_1"/>
    <property type="match status" value="1"/>
</dbReference>
<organism evidence="5 6">
    <name type="scientific">Vibrio neptunius</name>
    <dbReference type="NCBI Taxonomy" id="170651"/>
    <lineage>
        <taxon>Bacteria</taxon>
        <taxon>Pseudomonadati</taxon>
        <taxon>Pseudomonadota</taxon>
        <taxon>Gammaproteobacteria</taxon>
        <taxon>Vibrionales</taxon>
        <taxon>Vibrionaceae</taxon>
        <taxon>Vibrio</taxon>
    </lineage>
</organism>
<feature type="chain" id="PRO_5047368170" evidence="2">
    <location>
        <begin position="22"/>
        <end position="492"/>
    </location>
</feature>
<keyword evidence="6" id="KW-1185">Reference proteome</keyword>
<feature type="domain" description="EF-hand" evidence="4">
    <location>
        <begin position="470"/>
        <end position="487"/>
    </location>
</feature>
<dbReference type="RefSeq" id="WP_206369282.1">
    <property type="nucleotide sequence ID" value="NZ_CAWPTM010000112.1"/>
</dbReference>
<dbReference type="Proteomes" id="UP000779070">
    <property type="component" value="Unassembled WGS sequence"/>
</dbReference>
<name>A0ABS2ZYB7_9VIBR</name>
<sequence>MKINHMVITLMAYSISWTSSANQTYPIVDTGQTECFDIKQASSTCPTSSADTFGQDAQYVGNHPTYQANIDGTVTDKVTGLIWSSTTDINNDGKINANDKLSYQEAIEYVDKLHLAGYDDWRLPSIKELYSLILFDGQDPSGFRQSGTVHLIPFIDHQYFAMNSGDTESGERLIDSQFVSSTKYVSTTMRGDETVFGVNFIDGRIKGYGIENPRGGQKTFYVLAVRGNKMYGQNQFSDNTNGTIEDTATGLLWQQSDSRKNIKFPEALSYCQNLSLAGRSDWRLPNIKELQSIVDYSRSPNTSNSGAIDPIFEATMISNEAGQADYANYWSSTTHQNLRNGANAAYIAFGRSMGYMNNQWLDVHGAGSQRSDPKSGSTNMYPTGHGPQGDAVRVENMVRCVSGGNVEFVQSPTQSQRSAKAFINKEQSTSSMKAKHMNTMPTTTGRLPPRMDRNGDGKLSRNEVKGKLAQDFSRLDSNNDGYLTPDEIPPKR</sequence>
<dbReference type="Gene3D" id="1.10.238.10">
    <property type="entry name" value="EF-hand"/>
    <property type="match status" value="1"/>
</dbReference>
<feature type="region of interest" description="Disordered" evidence="1">
    <location>
        <begin position="424"/>
        <end position="492"/>
    </location>
</feature>
<dbReference type="EMBL" id="JAFHLB010000005">
    <property type="protein sequence ID" value="MBN3577168.1"/>
    <property type="molecule type" value="Genomic_DNA"/>
</dbReference>
<dbReference type="InterPro" id="IPR002048">
    <property type="entry name" value="EF_hand_dom"/>
</dbReference>
<evidence type="ECO:0000259" key="4">
    <source>
        <dbReference type="Pfam" id="PF13202"/>
    </source>
</evidence>
<dbReference type="SUPFAM" id="SSF47473">
    <property type="entry name" value="EF-hand"/>
    <property type="match status" value="1"/>
</dbReference>
<dbReference type="InterPro" id="IPR011460">
    <property type="entry name" value="Lcl_C"/>
</dbReference>
<gene>
    <name evidence="5" type="ORF">JYA62_05735</name>
</gene>
<accession>A0ABS2ZYB7</accession>
<dbReference type="InterPro" id="IPR018247">
    <property type="entry name" value="EF_Hand_1_Ca_BS"/>
</dbReference>
<reference evidence="5 6" key="1">
    <citation type="submission" date="2021-02" db="EMBL/GenBank/DDBJ databases">
        <title>Draft Genome Sequences of 5 Vibrio neptunius Strains Isolated From of Bivalve Hatcheries.</title>
        <authorList>
            <person name="Galvis F."/>
            <person name="Barja J.L."/>
            <person name="Lemos M.L."/>
            <person name="Balado M."/>
        </authorList>
    </citation>
    <scope>NUCLEOTIDE SEQUENCE [LARGE SCALE GENOMIC DNA]</scope>
    <source>
        <strain evidence="5 6">PP-145.98</strain>
    </source>
</reference>
<evidence type="ECO:0000256" key="1">
    <source>
        <dbReference type="SAM" id="MobiDB-lite"/>
    </source>
</evidence>
<evidence type="ECO:0000313" key="6">
    <source>
        <dbReference type="Proteomes" id="UP000779070"/>
    </source>
</evidence>
<feature type="signal peptide" evidence="2">
    <location>
        <begin position="1"/>
        <end position="21"/>
    </location>
</feature>
<protein>
    <submittedName>
        <fullName evidence="5">DUF1566 domain-containing protein</fullName>
    </submittedName>
</protein>
<dbReference type="Pfam" id="PF13202">
    <property type="entry name" value="EF-hand_5"/>
    <property type="match status" value="2"/>
</dbReference>
<proteinExistence type="predicted"/>
<feature type="compositionally biased region" description="Basic and acidic residues" evidence="1">
    <location>
        <begin position="449"/>
        <end position="468"/>
    </location>
</feature>
<evidence type="ECO:0000313" key="5">
    <source>
        <dbReference type="EMBL" id="MBN3577168.1"/>
    </source>
</evidence>
<feature type="domain" description="Lcl C-terminal" evidence="3">
    <location>
        <begin position="72"/>
        <end position="226"/>
    </location>
</feature>
<evidence type="ECO:0000256" key="2">
    <source>
        <dbReference type="SAM" id="SignalP"/>
    </source>
</evidence>
<feature type="domain" description="Lcl C-terminal" evidence="3">
    <location>
        <begin position="242"/>
        <end position="356"/>
    </location>
</feature>
<dbReference type="InterPro" id="IPR011992">
    <property type="entry name" value="EF-hand-dom_pair"/>
</dbReference>
<keyword evidence="2" id="KW-0732">Signal</keyword>
<dbReference type="PANTHER" id="PTHR35812:SF1">
    <property type="entry name" value="LIPOPROTEIN"/>
    <property type="match status" value="1"/>
</dbReference>
<comment type="caution">
    <text evidence="5">The sequence shown here is derived from an EMBL/GenBank/DDBJ whole genome shotgun (WGS) entry which is preliminary data.</text>
</comment>
<feature type="domain" description="EF-hand" evidence="4">
    <location>
        <begin position="451"/>
        <end position="463"/>
    </location>
</feature>
<dbReference type="PANTHER" id="PTHR35812">
    <property type="entry name" value="LIPOPROTEIN"/>
    <property type="match status" value="1"/>
</dbReference>